<dbReference type="InterPro" id="IPR012921">
    <property type="entry name" value="SPOC_C"/>
</dbReference>
<dbReference type="Proteomes" id="UP000796880">
    <property type="component" value="Unassembled WGS sequence"/>
</dbReference>
<feature type="domain" description="TFIIS central" evidence="2">
    <location>
        <begin position="375"/>
        <end position="490"/>
    </location>
</feature>
<dbReference type="CDD" id="cd21538">
    <property type="entry name" value="SPOC_TFIIS"/>
    <property type="match status" value="1"/>
</dbReference>
<feature type="region of interest" description="Disordered" evidence="1">
    <location>
        <begin position="188"/>
        <end position="221"/>
    </location>
</feature>
<dbReference type="PROSITE" id="PS51321">
    <property type="entry name" value="TFIIS_CENTRAL"/>
    <property type="match status" value="1"/>
</dbReference>
<gene>
    <name evidence="3" type="ORF">FNV43_RR12393</name>
</gene>
<dbReference type="PANTHER" id="PTHR11477">
    <property type="entry name" value="TRANSCRIPTION FACTOR S-II ZINC FINGER DOMAIN-CONTAINING PROTEIN"/>
    <property type="match status" value="1"/>
</dbReference>
<feature type="compositionally biased region" description="Polar residues" evidence="1">
    <location>
        <begin position="545"/>
        <end position="572"/>
    </location>
</feature>
<dbReference type="OrthoDB" id="1884872at2759"/>
<feature type="compositionally biased region" description="Polar residues" evidence="1">
    <location>
        <begin position="287"/>
        <end position="296"/>
    </location>
</feature>
<dbReference type="Gene3D" id="1.10.472.30">
    <property type="entry name" value="Transcription elongation factor S-II, central domain"/>
    <property type="match status" value="1"/>
</dbReference>
<dbReference type="EMBL" id="VOIH02000005">
    <property type="protein sequence ID" value="KAF3447213.1"/>
    <property type="molecule type" value="Genomic_DNA"/>
</dbReference>
<dbReference type="InterPro" id="IPR036575">
    <property type="entry name" value="TFIIS_cen_dom_sf"/>
</dbReference>
<feature type="region of interest" description="Disordered" evidence="1">
    <location>
        <begin position="622"/>
        <end position="661"/>
    </location>
</feature>
<dbReference type="Pfam" id="PF07744">
    <property type="entry name" value="SPOC"/>
    <property type="match status" value="1"/>
</dbReference>
<feature type="compositionally biased region" description="Basic and acidic residues" evidence="1">
    <location>
        <begin position="642"/>
        <end position="658"/>
    </location>
</feature>
<keyword evidence="4" id="KW-1185">Reference proteome</keyword>
<feature type="region of interest" description="Disordered" evidence="1">
    <location>
        <begin position="119"/>
        <end position="138"/>
    </location>
</feature>
<feature type="region of interest" description="Disordered" evidence="1">
    <location>
        <begin position="867"/>
        <end position="1074"/>
    </location>
</feature>
<evidence type="ECO:0000259" key="2">
    <source>
        <dbReference type="PROSITE" id="PS51321"/>
    </source>
</evidence>
<dbReference type="Pfam" id="PF07500">
    <property type="entry name" value="TFIIS_M"/>
    <property type="match status" value="1"/>
</dbReference>
<feature type="compositionally biased region" description="Polar residues" evidence="1">
    <location>
        <begin position="1127"/>
        <end position="1137"/>
    </location>
</feature>
<dbReference type="SUPFAM" id="SSF46942">
    <property type="entry name" value="Elongation factor TFIIS domain 2"/>
    <property type="match status" value="1"/>
</dbReference>
<dbReference type="PANTHER" id="PTHR11477:SF20">
    <property type="entry name" value="SPOC DOMAIN _ TRANSCRIPTION ELONGATION FACTOR S-II PROTEIN"/>
    <property type="match status" value="1"/>
</dbReference>
<feature type="compositionally biased region" description="Polar residues" evidence="1">
    <location>
        <begin position="893"/>
        <end position="908"/>
    </location>
</feature>
<feature type="compositionally biased region" description="Low complexity" evidence="1">
    <location>
        <begin position="205"/>
        <end position="214"/>
    </location>
</feature>
<feature type="region of interest" description="Disordered" evidence="1">
    <location>
        <begin position="236"/>
        <end position="301"/>
    </location>
</feature>
<feature type="compositionally biased region" description="Polar residues" evidence="1">
    <location>
        <begin position="121"/>
        <end position="131"/>
    </location>
</feature>
<sequence>MQIGQLETILNKMDSSLPEMQIGMMGTARSRSSNDPALQQFLTSNNQTGVVESMSNSPGSQGLSAVNFQMGQMEGKAHRAKESHQFSTPNSEIGQMGSMLHNVGVQQVSSTFKRKAPMESISHNSTLQNLSMPHKRVAQMEHRPWLQQVPGSNKRTVQMESVPNNPASQHLPSPNKRVVKMESLPNKSVLQRSSSQKNQSAQIQPSPRVSNESSESVRSKMRESLVAALSLVNQQQNKLSNLGNNSQSEPGNSRRRTEENPQPSGSGYPGGNAVEPITKDPKDNLHSVDSSFAQESNGGGCGSQVGVADVRTVDSNLTVCDGREFQSSNALSYQDVSFSENLFVKDELLQGNGLSWVLESDMQLSESNGVQISGKQNLDNEVVGGNLVEQEVQNLQNSPQHLASKIEAELFKLFGGVNKKYKEKGRSLLFNLKDRNNPELRERVMSGEILPERLCSMTAEELASKELSQWRMAKAEELAQMVVLPDSDVDIRRLVKKTHKGEVQVEVEQDDIVPAEVSAGISSVSRSQPRKRKDKEAPSPKKSGVKSQVNATGENSTSGDQNTSCTLTIPSSEGTDLMQGLIVDDSLKDAEFLPPIVSLDEFMESLDSEPPFENIPLDAAKTMPISGKDDSEVGSEFNSTDKSPKDTGDASSEIRDSVGDNGDVTCTNFVADMKSNDSDLKSNDGDVDVKSIDGFAVKKSNSSPVESETALSSTPKGEYVWGGSLQLNISTTATVIGIFKSGEKASTNEWPAFLEIKGRVRLDAFEKFLQELPLSRSRAVMVLHFVLKVGSPEKEQPSLQEVADSYIVDERVGFAEPVPGVELYLCPPHNKTLEMLSKVTQKEHLEAVNAIDNGLIGVIVWRKLSTTSPNSSSHHKHTSKKQHVSSRRHHQDSNSNAKYASKQASSRGVPTANPRPSPVDEDDDDIPPGFGPTAARDEDDLPEFNFSGGSVPPFSAQKPSRGLGMASFCPPSQTPSRPVEQVRELIQRYGQSNATSTYPGNWKDKGSSGAAVQPWNDDDDDIPEWQPQVPHQHQQTPLQQVHSYQQQPMLRTHFVNQPPLGSTSSQQQQPVPQQTMIPLQQSLQPQQGTWWVPPVPVQGNGLRPEIAQFYATSGQVISSGGQPGMARQQNVPKSRGF</sequence>
<feature type="compositionally biased region" description="Polar residues" evidence="1">
    <location>
        <begin position="149"/>
        <end position="172"/>
    </location>
</feature>
<evidence type="ECO:0000313" key="3">
    <source>
        <dbReference type="EMBL" id="KAF3447213.1"/>
    </source>
</evidence>
<feature type="compositionally biased region" description="Low complexity" evidence="1">
    <location>
        <begin position="1026"/>
        <end position="1042"/>
    </location>
</feature>
<dbReference type="InterPro" id="IPR003618">
    <property type="entry name" value="TFIIS_cen_dom"/>
</dbReference>
<feature type="compositionally biased region" description="Basic and acidic residues" evidence="1">
    <location>
        <begin position="277"/>
        <end position="286"/>
    </location>
</feature>
<reference evidence="3" key="1">
    <citation type="submission" date="2020-03" db="EMBL/GenBank/DDBJ databases">
        <title>A high-quality chromosome-level genome assembly of a woody plant with both climbing and erect habits, Rhamnella rubrinervis.</title>
        <authorList>
            <person name="Lu Z."/>
            <person name="Yang Y."/>
            <person name="Zhu X."/>
            <person name="Sun Y."/>
        </authorList>
    </citation>
    <scope>NUCLEOTIDE SEQUENCE</scope>
    <source>
        <strain evidence="3">BYM</strain>
        <tissue evidence="3">Leaf</tissue>
    </source>
</reference>
<name>A0A8K0H7W2_9ROSA</name>
<feature type="region of interest" description="Disordered" evidence="1">
    <location>
        <begin position="1116"/>
        <end position="1137"/>
    </location>
</feature>
<feature type="compositionally biased region" description="Polar residues" evidence="1">
    <location>
        <begin position="188"/>
        <end position="204"/>
    </location>
</feature>
<dbReference type="AlphaFoldDB" id="A0A8K0H7W2"/>
<evidence type="ECO:0000256" key="1">
    <source>
        <dbReference type="SAM" id="MobiDB-lite"/>
    </source>
</evidence>
<feature type="compositionally biased region" description="Polar residues" evidence="1">
    <location>
        <begin position="989"/>
        <end position="999"/>
    </location>
</feature>
<accession>A0A8K0H7W2</accession>
<comment type="caution">
    <text evidence="3">The sequence shown here is derived from an EMBL/GenBank/DDBJ whole genome shotgun (WGS) entry which is preliminary data.</text>
</comment>
<dbReference type="GO" id="GO:0006351">
    <property type="term" value="P:DNA-templated transcription"/>
    <property type="evidence" value="ECO:0007669"/>
    <property type="project" value="InterPro"/>
</dbReference>
<feature type="region of interest" description="Disordered" evidence="1">
    <location>
        <begin position="145"/>
        <end position="175"/>
    </location>
</feature>
<protein>
    <recommendedName>
        <fullName evidence="2">TFIIS central domain-containing protein</fullName>
    </recommendedName>
</protein>
<dbReference type="GO" id="GO:0005634">
    <property type="term" value="C:nucleus"/>
    <property type="evidence" value="ECO:0007669"/>
    <property type="project" value="TreeGrafter"/>
</dbReference>
<feature type="compositionally biased region" description="Polar residues" evidence="1">
    <location>
        <begin position="236"/>
        <end position="251"/>
    </location>
</feature>
<organism evidence="3 4">
    <name type="scientific">Rhamnella rubrinervis</name>
    <dbReference type="NCBI Taxonomy" id="2594499"/>
    <lineage>
        <taxon>Eukaryota</taxon>
        <taxon>Viridiplantae</taxon>
        <taxon>Streptophyta</taxon>
        <taxon>Embryophyta</taxon>
        <taxon>Tracheophyta</taxon>
        <taxon>Spermatophyta</taxon>
        <taxon>Magnoliopsida</taxon>
        <taxon>eudicotyledons</taxon>
        <taxon>Gunneridae</taxon>
        <taxon>Pentapetalae</taxon>
        <taxon>rosids</taxon>
        <taxon>fabids</taxon>
        <taxon>Rosales</taxon>
        <taxon>Rhamnaceae</taxon>
        <taxon>rhamnoid group</taxon>
        <taxon>Rhamneae</taxon>
        <taxon>Rhamnella</taxon>
    </lineage>
</organism>
<feature type="compositionally biased region" description="Basic residues" evidence="1">
    <location>
        <begin position="873"/>
        <end position="890"/>
    </location>
</feature>
<proteinExistence type="predicted"/>
<dbReference type="SMART" id="SM00510">
    <property type="entry name" value="TFS2M"/>
    <property type="match status" value="1"/>
</dbReference>
<feature type="compositionally biased region" description="Low complexity" evidence="1">
    <location>
        <begin position="1062"/>
        <end position="1074"/>
    </location>
</feature>
<feature type="region of interest" description="Disordered" evidence="1">
    <location>
        <begin position="518"/>
        <end position="572"/>
    </location>
</feature>
<evidence type="ECO:0000313" key="4">
    <source>
        <dbReference type="Proteomes" id="UP000796880"/>
    </source>
</evidence>